<evidence type="ECO:0000256" key="3">
    <source>
        <dbReference type="ARBA" id="ARBA00023082"/>
    </source>
</evidence>
<dbReference type="RefSeq" id="WP_045831183.1">
    <property type="nucleotide sequence ID" value="NZ_JZRB01000058.1"/>
</dbReference>
<dbReference type="InterPro" id="IPR013325">
    <property type="entry name" value="RNA_pol_sigma_r2"/>
</dbReference>
<comment type="caution">
    <text evidence="7">The sequence shown here is derived from an EMBL/GenBank/DDBJ whole genome shotgun (WGS) entry which is preliminary data.</text>
</comment>
<gene>
    <name evidence="7" type="ORF">VI08_18885</name>
</gene>
<dbReference type="OrthoDB" id="9780326at2"/>
<dbReference type="GO" id="GO:0006352">
    <property type="term" value="P:DNA-templated transcription initiation"/>
    <property type="evidence" value="ECO:0007669"/>
    <property type="project" value="InterPro"/>
</dbReference>
<evidence type="ECO:0008006" key="9">
    <source>
        <dbReference type="Google" id="ProtNLM"/>
    </source>
</evidence>
<evidence type="ECO:0000259" key="5">
    <source>
        <dbReference type="Pfam" id="PF04542"/>
    </source>
</evidence>
<comment type="similarity">
    <text evidence="1">Belongs to the sigma-70 factor family. ECF subfamily.</text>
</comment>
<evidence type="ECO:0000259" key="6">
    <source>
        <dbReference type="Pfam" id="PF08281"/>
    </source>
</evidence>
<dbReference type="InterPro" id="IPR039425">
    <property type="entry name" value="RNA_pol_sigma-70-like"/>
</dbReference>
<proteinExistence type="inferred from homology"/>
<evidence type="ECO:0000313" key="8">
    <source>
        <dbReference type="Proteomes" id="UP000033651"/>
    </source>
</evidence>
<accession>A0A0F3K8H3</accession>
<dbReference type="InterPro" id="IPR013249">
    <property type="entry name" value="RNA_pol_sigma70_r4_t2"/>
</dbReference>
<keyword evidence="4" id="KW-0804">Transcription</keyword>
<dbReference type="PANTHER" id="PTHR43133:SF45">
    <property type="entry name" value="RNA POLYMERASE ECF-TYPE SIGMA FACTOR"/>
    <property type="match status" value="1"/>
</dbReference>
<dbReference type="InterPro" id="IPR014284">
    <property type="entry name" value="RNA_pol_sigma-70_dom"/>
</dbReference>
<dbReference type="Pfam" id="PF04542">
    <property type="entry name" value="Sigma70_r2"/>
    <property type="match status" value="1"/>
</dbReference>
<dbReference type="Pfam" id="PF08281">
    <property type="entry name" value="Sigma70_r4_2"/>
    <property type="match status" value="1"/>
</dbReference>
<dbReference type="EMBL" id="JZRB01000058">
    <property type="protein sequence ID" value="KJV26394.1"/>
    <property type="molecule type" value="Genomic_DNA"/>
</dbReference>
<reference evidence="7 8" key="1">
    <citation type="submission" date="2015-03" db="EMBL/GenBank/DDBJ databases">
        <title>Draft genome sequence of Luteibacter yeojuensis strain SU11.</title>
        <authorList>
            <person name="Sulaiman J."/>
            <person name="Priya K."/>
            <person name="Chan K.-G."/>
        </authorList>
    </citation>
    <scope>NUCLEOTIDE SEQUENCE [LARGE SCALE GENOMIC DNA]</scope>
    <source>
        <strain evidence="7 8">SU11</strain>
    </source>
</reference>
<dbReference type="InterPro" id="IPR007627">
    <property type="entry name" value="RNA_pol_sigma70_r2"/>
</dbReference>
<dbReference type="InterPro" id="IPR036388">
    <property type="entry name" value="WH-like_DNA-bd_sf"/>
</dbReference>
<feature type="domain" description="RNA polymerase sigma-70 region 2" evidence="5">
    <location>
        <begin position="12"/>
        <end position="78"/>
    </location>
</feature>
<dbReference type="GO" id="GO:0016987">
    <property type="term" value="F:sigma factor activity"/>
    <property type="evidence" value="ECO:0007669"/>
    <property type="project" value="UniProtKB-KW"/>
</dbReference>
<keyword evidence="2" id="KW-0805">Transcription regulation</keyword>
<keyword evidence="3" id="KW-0731">Sigma factor</keyword>
<dbReference type="AlphaFoldDB" id="A0A0F3K8H3"/>
<dbReference type="Proteomes" id="UP000033651">
    <property type="component" value="Unassembled WGS sequence"/>
</dbReference>
<name>A0A0F3K8H3_9GAMM</name>
<dbReference type="PATRIC" id="fig|345309.4.peg.3587"/>
<dbReference type="PANTHER" id="PTHR43133">
    <property type="entry name" value="RNA POLYMERASE ECF-TYPE SIGMA FACTO"/>
    <property type="match status" value="1"/>
</dbReference>
<dbReference type="Gene3D" id="1.10.1740.10">
    <property type="match status" value="1"/>
</dbReference>
<evidence type="ECO:0000313" key="7">
    <source>
        <dbReference type="EMBL" id="KJV26394.1"/>
    </source>
</evidence>
<dbReference type="SUPFAM" id="SSF88946">
    <property type="entry name" value="Sigma2 domain of RNA polymerase sigma factors"/>
    <property type="match status" value="1"/>
</dbReference>
<dbReference type="Gene3D" id="1.10.10.10">
    <property type="entry name" value="Winged helix-like DNA-binding domain superfamily/Winged helix DNA-binding domain"/>
    <property type="match status" value="1"/>
</dbReference>
<evidence type="ECO:0000256" key="4">
    <source>
        <dbReference type="ARBA" id="ARBA00023163"/>
    </source>
</evidence>
<dbReference type="SUPFAM" id="SSF88659">
    <property type="entry name" value="Sigma3 and sigma4 domains of RNA polymerase sigma factors"/>
    <property type="match status" value="1"/>
</dbReference>
<feature type="domain" description="RNA polymerase sigma factor 70 region 4 type 2" evidence="6">
    <location>
        <begin position="106"/>
        <end position="157"/>
    </location>
</feature>
<keyword evidence="8" id="KW-1185">Reference proteome</keyword>
<sequence>MAEDRRRHCDALLREHRRIVFKVAAVYARNADDRQDLAQDIALQVWRSFASYDPARPFATWMYRVALNVGLSHARRERERPAMVGADMLDAMEGGTPIAEPDERLLQLARAIEGLEPLERALALLYLDELPYAEIAAVLGLSETNVGTRIARLKQRLRRRMEAHHGT</sequence>
<dbReference type="NCBIfam" id="TIGR02937">
    <property type="entry name" value="sigma70-ECF"/>
    <property type="match status" value="1"/>
</dbReference>
<evidence type="ECO:0000256" key="1">
    <source>
        <dbReference type="ARBA" id="ARBA00010641"/>
    </source>
</evidence>
<evidence type="ECO:0000256" key="2">
    <source>
        <dbReference type="ARBA" id="ARBA00023015"/>
    </source>
</evidence>
<dbReference type="GO" id="GO:0003677">
    <property type="term" value="F:DNA binding"/>
    <property type="evidence" value="ECO:0007669"/>
    <property type="project" value="InterPro"/>
</dbReference>
<organism evidence="7 8">
    <name type="scientific">Luteibacter yeojuensis</name>
    <dbReference type="NCBI Taxonomy" id="345309"/>
    <lineage>
        <taxon>Bacteria</taxon>
        <taxon>Pseudomonadati</taxon>
        <taxon>Pseudomonadota</taxon>
        <taxon>Gammaproteobacteria</taxon>
        <taxon>Lysobacterales</taxon>
        <taxon>Rhodanobacteraceae</taxon>
        <taxon>Luteibacter</taxon>
    </lineage>
</organism>
<protein>
    <recommendedName>
        <fullName evidence="9">RNA polymerase sigma-70 factor (ECF subfamily)</fullName>
    </recommendedName>
</protein>
<dbReference type="InterPro" id="IPR013324">
    <property type="entry name" value="RNA_pol_sigma_r3/r4-like"/>
</dbReference>